<dbReference type="RefSeq" id="WP_280937379.1">
    <property type="nucleotide sequence ID" value="NZ_CP123759.1"/>
</dbReference>
<dbReference type="Gene3D" id="1.10.260.40">
    <property type="entry name" value="lambda repressor-like DNA-binding domains"/>
    <property type="match status" value="1"/>
</dbReference>
<dbReference type="CDD" id="cd00093">
    <property type="entry name" value="HTH_XRE"/>
    <property type="match status" value="1"/>
</dbReference>
<accession>A0ABY8P161</accession>
<dbReference type="InterPro" id="IPR001387">
    <property type="entry name" value="Cro/C1-type_HTH"/>
</dbReference>
<feature type="domain" description="HTH cro/C1-type" evidence="1">
    <location>
        <begin position="1"/>
        <end position="55"/>
    </location>
</feature>
<dbReference type="EMBL" id="CP123759">
    <property type="protein sequence ID" value="WGO82674.1"/>
    <property type="molecule type" value="Genomic_DNA"/>
</dbReference>
<name>A0ABY8P161_9GAMM</name>
<dbReference type="PROSITE" id="PS50943">
    <property type="entry name" value="HTH_CROC1"/>
    <property type="match status" value="1"/>
</dbReference>
<keyword evidence="3" id="KW-1185">Reference proteome</keyword>
<evidence type="ECO:0000313" key="2">
    <source>
        <dbReference type="EMBL" id="WGO82674.1"/>
    </source>
</evidence>
<gene>
    <name evidence="2" type="ORF">QG404_09830</name>
</gene>
<dbReference type="SMART" id="SM00530">
    <property type="entry name" value="HTH_XRE"/>
    <property type="match status" value="1"/>
</dbReference>
<dbReference type="Pfam" id="PF01381">
    <property type="entry name" value="HTH_3"/>
    <property type="match status" value="1"/>
</dbReference>
<proteinExistence type="predicted"/>
<protein>
    <submittedName>
        <fullName evidence="2">Helix-turn-helix transcriptional regulator</fullName>
    </submittedName>
</protein>
<dbReference type="SUPFAM" id="SSF47413">
    <property type="entry name" value="lambda repressor-like DNA-binding domains"/>
    <property type="match status" value="1"/>
</dbReference>
<dbReference type="Proteomes" id="UP001231859">
    <property type="component" value="Chromosome"/>
</dbReference>
<reference evidence="2 3" key="1">
    <citation type="submission" date="2023-04" db="EMBL/GenBank/DDBJ databases">
        <title>Genome dynamics across the evolutionary transition to endosymbiosis.</title>
        <authorList>
            <person name="Siozios S."/>
            <person name="Nadal-Jimenez P."/>
            <person name="Azagi T."/>
            <person name="Sprong H."/>
            <person name="Frost C.L."/>
            <person name="Parratt S.R."/>
            <person name="Taylor G."/>
            <person name="Brettell L."/>
            <person name="Lew K.C."/>
            <person name="Croft L."/>
            <person name="King K.C."/>
            <person name="Brockhurst M.A."/>
            <person name="Hypsa V."/>
            <person name="Novakova E."/>
            <person name="Darby A.C."/>
            <person name="Hurst G.D.D."/>
        </authorList>
    </citation>
    <scope>NUCLEOTIDE SEQUENCE [LARGE SCALE GENOMIC DNA]</scope>
    <source>
        <strain evidence="3">aApi_AU</strain>
    </source>
</reference>
<evidence type="ECO:0000259" key="1">
    <source>
        <dbReference type="PROSITE" id="PS50943"/>
    </source>
</evidence>
<sequence length="58" mass="6451">MKTWREQAGLTSAEMAAKMGVTTPAISKLERNTDRASLERIIKYANACGLKEIRINVI</sequence>
<evidence type="ECO:0000313" key="3">
    <source>
        <dbReference type="Proteomes" id="UP001231859"/>
    </source>
</evidence>
<dbReference type="InterPro" id="IPR010982">
    <property type="entry name" value="Lambda_DNA-bd_dom_sf"/>
</dbReference>
<organism evidence="2 3">
    <name type="scientific">Arsenophonus apicola</name>
    <dbReference type="NCBI Taxonomy" id="2879119"/>
    <lineage>
        <taxon>Bacteria</taxon>
        <taxon>Pseudomonadati</taxon>
        <taxon>Pseudomonadota</taxon>
        <taxon>Gammaproteobacteria</taxon>
        <taxon>Enterobacterales</taxon>
        <taxon>Morganellaceae</taxon>
        <taxon>Arsenophonus</taxon>
    </lineage>
</organism>